<evidence type="ECO:0000256" key="1">
    <source>
        <dbReference type="SAM" id="MobiDB-lite"/>
    </source>
</evidence>
<keyword evidence="3" id="KW-1185">Reference proteome</keyword>
<dbReference type="EMBL" id="UYSL01019989">
    <property type="protein sequence ID" value="VDL71902.1"/>
    <property type="molecule type" value="Genomic_DNA"/>
</dbReference>
<feature type="region of interest" description="Disordered" evidence="1">
    <location>
        <begin position="1"/>
        <end position="24"/>
    </location>
</feature>
<reference evidence="4" key="1">
    <citation type="submission" date="2017-02" db="UniProtKB">
        <authorList>
            <consortium name="WormBaseParasite"/>
        </authorList>
    </citation>
    <scope>IDENTIFICATION</scope>
</reference>
<evidence type="ECO:0000313" key="4">
    <source>
        <dbReference type="WBParaSite" id="NBR_0000831201-mRNA-1"/>
    </source>
</evidence>
<evidence type="ECO:0000313" key="2">
    <source>
        <dbReference type="EMBL" id="VDL71902.1"/>
    </source>
</evidence>
<reference evidence="2 3" key="2">
    <citation type="submission" date="2018-11" db="EMBL/GenBank/DDBJ databases">
        <authorList>
            <consortium name="Pathogen Informatics"/>
        </authorList>
    </citation>
    <scope>NUCLEOTIDE SEQUENCE [LARGE SCALE GENOMIC DNA]</scope>
</reference>
<evidence type="ECO:0000313" key="3">
    <source>
        <dbReference type="Proteomes" id="UP000271162"/>
    </source>
</evidence>
<organism evidence="4">
    <name type="scientific">Nippostrongylus brasiliensis</name>
    <name type="common">Rat hookworm</name>
    <dbReference type="NCBI Taxonomy" id="27835"/>
    <lineage>
        <taxon>Eukaryota</taxon>
        <taxon>Metazoa</taxon>
        <taxon>Ecdysozoa</taxon>
        <taxon>Nematoda</taxon>
        <taxon>Chromadorea</taxon>
        <taxon>Rhabditida</taxon>
        <taxon>Rhabditina</taxon>
        <taxon>Rhabditomorpha</taxon>
        <taxon>Strongyloidea</taxon>
        <taxon>Heligmosomidae</taxon>
        <taxon>Nippostrongylus</taxon>
    </lineage>
</organism>
<dbReference type="AlphaFoldDB" id="A0A0N4XYW6"/>
<gene>
    <name evidence="2" type="ORF">NBR_LOCUS8313</name>
</gene>
<dbReference type="Proteomes" id="UP000271162">
    <property type="component" value="Unassembled WGS sequence"/>
</dbReference>
<protein>
    <submittedName>
        <fullName evidence="2 4">Uncharacterized protein</fullName>
    </submittedName>
</protein>
<accession>A0A0N4XYW6</accession>
<dbReference type="WBParaSite" id="NBR_0000831201-mRNA-1">
    <property type="protein sequence ID" value="NBR_0000831201-mRNA-1"/>
    <property type="gene ID" value="NBR_0000831201"/>
</dbReference>
<name>A0A0N4XYW6_NIPBR</name>
<sequence>MQGSGAQEPAIEDDMATPQGAQDRDKMAVWHLNKCGSSTKEKEDGATLMKDTFHNDHYAKIHREPDVEGQIRCDGFCNKERPETFPAALSQ</sequence>
<proteinExistence type="predicted"/>